<reference evidence="6" key="1">
    <citation type="journal article" date="2020" name="Stud. Mycol.">
        <title>101 Dothideomycetes genomes: a test case for predicting lifestyles and emergence of pathogens.</title>
        <authorList>
            <person name="Haridas S."/>
            <person name="Albert R."/>
            <person name="Binder M."/>
            <person name="Bloem J."/>
            <person name="Labutti K."/>
            <person name="Salamov A."/>
            <person name="Andreopoulos B."/>
            <person name="Baker S."/>
            <person name="Barry K."/>
            <person name="Bills G."/>
            <person name="Bluhm B."/>
            <person name="Cannon C."/>
            <person name="Castanera R."/>
            <person name="Culley D."/>
            <person name="Daum C."/>
            <person name="Ezra D."/>
            <person name="Gonzalez J."/>
            <person name="Henrissat B."/>
            <person name="Kuo A."/>
            <person name="Liang C."/>
            <person name="Lipzen A."/>
            <person name="Lutzoni F."/>
            <person name="Magnuson J."/>
            <person name="Mondo S."/>
            <person name="Nolan M."/>
            <person name="Ohm R."/>
            <person name="Pangilinan J."/>
            <person name="Park H.-J."/>
            <person name="Ramirez L."/>
            <person name="Alfaro M."/>
            <person name="Sun H."/>
            <person name="Tritt A."/>
            <person name="Yoshinaga Y."/>
            <person name="Zwiers L.-H."/>
            <person name="Turgeon B."/>
            <person name="Goodwin S."/>
            <person name="Spatafora J."/>
            <person name="Crous P."/>
            <person name="Grigoriev I."/>
        </authorList>
    </citation>
    <scope>NUCLEOTIDE SEQUENCE</scope>
    <source>
        <strain evidence="6">CBS 122681</strain>
    </source>
</reference>
<keyword evidence="3" id="KW-0560">Oxidoreductase</keyword>
<accession>A0A6A6SXM4</accession>
<evidence type="ECO:0000313" key="6">
    <source>
        <dbReference type="EMBL" id="KAF2651238.1"/>
    </source>
</evidence>
<evidence type="ECO:0000256" key="1">
    <source>
        <dbReference type="ARBA" id="ARBA00006787"/>
    </source>
</evidence>
<organism evidence="6 7">
    <name type="scientific">Lophiostoma macrostomum CBS 122681</name>
    <dbReference type="NCBI Taxonomy" id="1314788"/>
    <lineage>
        <taxon>Eukaryota</taxon>
        <taxon>Fungi</taxon>
        <taxon>Dikarya</taxon>
        <taxon>Ascomycota</taxon>
        <taxon>Pezizomycotina</taxon>
        <taxon>Dothideomycetes</taxon>
        <taxon>Pleosporomycetidae</taxon>
        <taxon>Pleosporales</taxon>
        <taxon>Lophiostomataceae</taxon>
        <taxon>Lophiostoma</taxon>
    </lineage>
</organism>
<keyword evidence="4 5" id="KW-0408">Iron</keyword>
<dbReference type="AlphaFoldDB" id="A0A6A6SXM4"/>
<feature type="binding site" evidence="5">
    <location>
        <position position="374"/>
    </location>
    <ligand>
        <name>Fe cation</name>
        <dbReference type="ChEBI" id="CHEBI:24875"/>
        <note>catalytic</note>
    </ligand>
</feature>
<gene>
    <name evidence="6" type="ORF">K491DRAFT_770662</name>
</gene>
<dbReference type="PANTHER" id="PTHR10543">
    <property type="entry name" value="BETA-CAROTENE DIOXYGENASE"/>
    <property type="match status" value="1"/>
</dbReference>
<evidence type="ECO:0000256" key="3">
    <source>
        <dbReference type="ARBA" id="ARBA00023002"/>
    </source>
</evidence>
<dbReference type="OrthoDB" id="1069523at2759"/>
<feature type="binding site" evidence="5">
    <location>
        <position position="255"/>
    </location>
    <ligand>
        <name>Fe cation</name>
        <dbReference type="ChEBI" id="CHEBI:24875"/>
        <note>catalytic</note>
    </ligand>
</feature>
<comment type="similarity">
    <text evidence="1">Belongs to the carotenoid oxygenase family.</text>
</comment>
<dbReference type="PANTHER" id="PTHR10543:SF89">
    <property type="entry name" value="CAROTENOID 9,10(9',10')-CLEAVAGE DIOXYGENASE 1"/>
    <property type="match status" value="1"/>
</dbReference>
<dbReference type="GO" id="GO:0046872">
    <property type="term" value="F:metal ion binding"/>
    <property type="evidence" value="ECO:0007669"/>
    <property type="project" value="UniProtKB-KW"/>
</dbReference>
<evidence type="ECO:0000256" key="5">
    <source>
        <dbReference type="PIRSR" id="PIRSR604294-1"/>
    </source>
</evidence>
<dbReference type="Proteomes" id="UP000799324">
    <property type="component" value="Unassembled WGS sequence"/>
</dbReference>
<name>A0A6A6SXM4_9PLEO</name>
<dbReference type="Pfam" id="PF03055">
    <property type="entry name" value="RPE65"/>
    <property type="match status" value="1"/>
</dbReference>
<feature type="binding site" evidence="5">
    <location>
        <position position="311"/>
    </location>
    <ligand>
        <name>Fe cation</name>
        <dbReference type="ChEBI" id="CHEBI:24875"/>
        <note>catalytic</note>
    </ligand>
</feature>
<protein>
    <submittedName>
        <fullName evidence="6">Carotenoid oxygenase</fullName>
    </submittedName>
</protein>
<evidence type="ECO:0000313" key="7">
    <source>
        <dbReference type="Proteomes" id="UP000799324"/>
    </source>
</evidence>
<evidence type="ECO:0000256" key="2">
    <source>
        <dbReference type="ARBA" id="ARBA00022723"/>
    </source>
</evidence>
<evidence type="ECO:0000256" key="4">
    <source>
        <dbReference type="ARBA" id="ARBA00023004"/>
    </source>
</evidence>
<dbReference type="InterPro" id="IPR004294">
    <property type="entry name" value="Carotenoid_Oase"/>
</dbReference>
<keyword evidence="7" id="KW-1185">Reference proteome</keyword>
<dbReference type="EMBL" id="MU004431">
    <property type="protein sequence ID" value="KAF2651238.1"/>
    <property type="molecule type" value="Genomic_DNA"/>
</dbReference>
<dbReference type="GO" id="GO:0010436">
    <property type="term" value="F:carotenoid dioxygenase activity"/>
    <property type="evidence" value="ECO:0007669"/>
    <property type="project" value="TreeGrafter"/>
</dbReference>
<dbReference type="GO" id="GO:0016121">
    <property type="term" value="P:carotene catabolic process"/>
    <property type="evidence" value="ECO:0007669"/>
    <property type="project" value="TreeGrafter"/>
</dbReference>
<sequence length="732" mass="81051">MASFLLHTASAASEPFAAGLEGHSMLPQEPLNDCRSYLSGNFAPIETTYSSTPCTYSGKIPQELLGGQYVRNGGNPVTNADLGRDAHWFDGDGMLAGVLFQRSPSKPDEMIPHFMNQFILTDLCISAMENPSLVTPILPSISTLVNPASRLLVIIYRIFRTAFLVFLSLLSRSRQSIKRISVANTAIYFHDGRALATCESGPPIRVQLPGLETVGWFDGNRVEGESLQNCKSAAEEPGFGGTGLNSWMREWSTGHPKVDPATGELVLFHCNFTAPYVHYSVVPPQSSQASQLQPKLLNAPVPGCSGGKMMHDFGVSLQHSVILDLPLTLTPYNLLKNQPVVCYEPDKPSRFGVFPRREPGNVQWFETAACCIFHTANTWDEKDTSGNVAAVNMLACRLTSSSVVFSAANLQPPPHPDSAKSISPRPMSFFAKYDEDDTVDPERDYFGEKTPLLTQITTAGSSRPTLPHGPPTPPISHDDAEQCRLYYYRFSLTHKVPTITHQYALSVIPVEFPTLNPAYEMVSARYIYTCSTSDASFGAALGKATKVDVLVKMDVQTLLQRGEAHPPSTVTGCVDNRSLSQVLASQDEKDPVRAYHMPPNWYAQEARFVARDNAQAEDDGFLLFYAFDESQLDEYGECLPDAVSELWILDARNMRDVLARVRLPQRVPYGLHGNWFSEEKIQTQRRVEKYREMPATKARAMSLCGEYRKHYCLTITVRVADPMPTSESPLVV</sequence>
<feature type="binding site" evidence="5">
    <location>
        <position position="672"/>
    </location>
    <ligand>
        <name>Fe cation</name>
        <dbReference type="ChEBI" id="CHEBI:24875"/>
        <note>catalytic</note>
    </ligand>
</feature>
<keyword evidence="2 5" id="KW-0479">Metal-binding</keyword>
<proteinExistence type="inferred from homology"/>
<comment type="cofactor">
    <cofactor evidence="5">
        <name>Fe(2+)</name>
        <dbReference type="ChEBI" id="CHEBI:29033"/>
    </cofactor>
    <text evidence="5">Binds 1 Fe(2+) ion per subunit.</text>
</comment>